<dbReference type="InterPro" id="IPR001584">
    <property type="entry name" value="Integrase_cat-core"/>
</dbReference>
<dbReference type="InterPro" id="IPR012337">
    <property type="entry name" value="RNaseH-like_sf"/>
</dbReference>
<dbReference type="GO" id="GO:0003723">
    <property type="term" value="F:RNA binding"/>
    <property type="evidence" value="ECO:0007669"/>
    <property type="project" value="UniProtKB-KW"/>
</dbReference>
<evidence type="ECO:0000256" key="1">
    <source>
        <dbReference type="ARBA" id="ARBA00022884"/>
    </source>
</evidence>
<feature type="domain" description="Integrase catalytic" evidence="2">
    <location>
        <begin position="35"/>
        <end position="141"/>
    </location>
</feature>
<dbReference type="Proteomes" id="UP000765509">
    <property type="component" value="Unassembled WGS sequence"/>
</dbReference>
<dbReference type="InterPro" id="IPR050951">
    <property type="entry name" value="Retrovirus_Pol_polyprotein"/>
</dbReference>
<protein>
    <recommendedName>
        <fullName evidence="2">Integrase catalytic domain-containing protein</fullName>
    </recommendedName>
</protein>
<dbReference type="GO" id="GO:0015074">
    <property type="term" value="P:DNA integration"/>
    <property type="evidence" value="ECO:0007669"/>
    <property type="project" value="InterPro"/>
</dbReference>
<dbReference type="PROSITE" id="PS50994">
    <property type="entry name" value="INTEGRASE"/>
    <property type="match status" value="1"/>
</dbReference>
<dbReference type="SUPFAM" id="SSF53098">
    <property type="entry name" value="Ribonuclease H-like"/>
    <property type="match status" value="1"/>
</dbReference>
<keyword evidence="1" id="KW-0694">RNA-binding</keyword>
<dbReference type="PANTHER" id="PTHR37984:SF5">
    <property type="entry name" value="PROTEIN NYNRIN-LIKE"/>
    <property type="match status" value="1"/>
</dbReference>
<reference evidence="3" key="1">
    <citation type="submission" date="2021-03" db="EMBL/GenBank/DDBJ databases">
        <title>Draft genome sequence of rust myrtle Austropuccinia psidii MF-1, a brazilian biotype.</title>
        <authorList>
            <person name="Quecine M.C."/>
            <person name="Pachon D.M.R."/>
            <person name="Bonatelli M.L."/>
            <person name="Correr F.H."/>
            <person name="Franceschini L.M."/>
            <person name="Leite T.F."/>
            <person name="Margarido G.R.A."/>
            <person name="Almeida C.A."/>
            <person name="Ferrarezi J.A."/>
            <person name="Labate C.A."/>
        </authorList>
    </citation>
    <scope>NUCLEOTIDE SEQUENCE</scope>
    <source>
        <strain evidence="3">MF-1</strain>
    </source>
</reference>
<accession>A0A9Q3K6T6</accession>
<dbReference type="Gene3D" id="3.30.420.10">
    <property type="entry name" value="Ribonuclease H-like superfamily/Ribonuclease H"/>
    <property type="match status" value="1"/>
</dbReference>
<dbReference type="PANTHER" id="PTHR37984">
    <property type="entry name" value="PROTEIN CBG26694"/>
    <property type="match status" value="1"/>
</dbReference>
<evidence type="ECO:0000259" key="2">
    <source>
        <dbReference type="PROSITE" id="PS50994"/>
    </source>
</evidence>
<sequence length="213" mass="24234">MWQKDVAEYLKTCDRCQKANKSTGKRLGNMIKIQEPSRPLEIVHMDWVTGLPQGGDRSYNASLVIVDRFSKTPIFLPFHKDDIAMDTALLIWNIVVSWTGIFTNIINYRDPKLTSALWTNLPQIFGTKLSFSTAYHPQTDALELAYKTSIHASTNQTPANLEKGWSPKLPQDSLRKDLFEIHPTAASFKGMLDKARKHAVRCMEDSFAYAKEK</sequence>
<name>A0A9Q3K6T6_9BASI</name>
<evidence type="ECO:0000313" key="4">
    <source>
        <dbReference type="Proteomes" id="UP000765509"/>
    </source>
</evidence>
<dbReference type="AlphaFoldDB" id="A0A9Q3K6T6"/>
<gene>
    <name evidence="3" type="ORF">O181_115625</name>
</gene>
<dbReference type="GO" id="GO:0005634">
    <property type="term" value="C:nucleus"/>
    <property type="evidence" value="ECO:0007669"/>
    <property type="project" value="UniProtKB-ARBA"/>
</dbReference>
<dbReference type="OrthoDB" id="3158924at2759"/>
<keyword evidence="4" id="KW-1185">Reference proteome</keyword>
<proteinExistence type="predicted"/>
<comment type="caution">
    <text evidence="3">The sequence shown here is derived from an EMBL/GenBank/DDBJ whole genome shotgun (WGS) entry which is preliminary data.</text>
</comment>
<dbReference type="EMBL" id="AVOT02097248">
    <property type="protein sequence ID" value="MBW0575910.1"/>
    <property type="molecule type" value="Genomic_DNA"/>
</dbReference>
<evidence type="ECO:0000313" key="3">
    <source>
        <dbReference type="EMBL" id="MBW0575910.1"/>
    </source>
</evidence>
<dbReference type="InterPro" id="IPR036397">
    <property type="entry name" value="RNaseH_sf"/>
</dbReference>
<organism evidence="3 4">
    <name type="scientific">Austropuccinia psidii MF-1</name>
    <dbReference type="NCBI Taxonomy" id="1389203"/>
    <lineage>
        <taxon>Eukaryota</taxon>
        <taxon>Fungi</taxon>
        <taxon>Dikarya</taxon>
        <taxon>Basidiomycota</taxon>
        <taxon>Pucciniomycotina</taxon>
        <taxon>Pucciniomycetes</taxon>
        <taxon>Pucciniales</taxon>
        <taxon>Sphaerophragmiaceae</taxon>
        <taxon>Austropuccinia</taxon>
    </lineage>
</organism>